<evidence type="ECO:0000313" key="2">
    <source>
        <dbReference type="Proteomes" id="UP001062846"/>
    </source>
</evidence>
<gene>
    <name evidence="1" type="ORF">RHMOL_Rhmol12G0204200</name>
</gene>
<evidence type="ECO:0000313" key="1">
    <source>
        <dbReference type="EMBL" id="KAI8529161.1"/>
    </source>
</evidence>
<keyword evidence="2" id="KW-1185">Reference proteome</keyword>
<comment type="caution">
    <text evidence="1">The sequence shown here is derived from an EMBL/GenBank/DDBJ whole genome shotgun (WGS) entry which is preliminary data.</text>
</comment>
<organism evidence="1 2">
    <name type="scientific">Rhododendron molle</name>
    <name type="common">Chinese azalea</name>
    <name type="synonym">Azalea mollis</name>
    <dbReference type="NCBI Taxonomy" id="49168"/>
    <lineage>
        <taxon>Eukaryota</taxon>
        <taxon>Viridiplantae</taxon>
        <taxon>Streptophyta</taxon>
        <taxon>Embryophyta</taxon>
        <taxon>Tracheophyta</taxon>
        <taxon>Spermatophyta</taxon>
        <taxon>Magnoliopsida</taxon>
        <taxon>eudicotyledons</taxon>
        <taxon>Gunneridae</taxon>
        <taxon>Pentapetalae</taxon>
        <taxon>asterids</taxon>
        <taxon>Ericales</taxon>
        <taxon>Ericaceae</taxon>
        <taxon>Ericoideae</taxon>
        <taxon>Rhodoreae</taxon>
        <taxon>Rhododendron</taxon>
    </lineage>
</organism>
<accession>A0ACC0LLP3</accession>
<dbReference type="EMBL" id="CM046399">
    <property type="protein sequence ID" value="KAI8529161.1"/>
    <property type="molecule type" value="Genomic_DNA"/>
</dbReference>
<proteinExistence type="predicted"/>
<sequence length="668" mass="75357">MEAVSLFRGSPCASSSFFRSAPEKPTTSLSYTPAFQPQSSLFSYLSSRPHAPKQKSLTKRRIFLPHLVASMQKMEETYIMIKPDGVQRGLVGEIISRFEKKGFKLTGLKLFKCPQELAEAWEGDGVVASARKLIGATNPLQAEPGTIRGDLAVQTGRSSCNPLTFSSDEKISHCYRFLGSKFFSGTDQSVSQSYLFVDPFSGLLQHPIVENPIVEKMVQRQYGKKGKGARIQRLFHSETSAAYIGNSPDEIGVGNYCVASCGDCVRGHKCRLKLYDSFVPLAFADSERDYLVDSCGELFMVRRFSMSKLEVFRMDFSCQDWEKVQHLGDDRVFFLSSQYSVSLCAAELGIKGNCIYFTEEDNKSLYFFDNGHKSLSVSHHQPNSGPVWFTYSGLLPVLRLNKKPTCEQLGEDEDEEVNDTNKVSRAVGEDSEEGKSIFLELPVELQESIAKRVSVGQDYMNFRAVCRKWRSIAPPCRWRYNASTTIPYPWLVLFQPEKDTCNFRDPRDNRTYHLTITAEVSPDCVIQFAKDDYLLISQGDWVHVYKLDNLGSKWVKWSSLGHLMVFVNETSSLAMKAKEEAMSNKIYFPFFTKPKGNNLFYSLESGKFQSFDENDHSSGDLKLHDTTQSLNCAWVYEDETVLQAFKLMREKGVGGVSVVERGGRKAVG</sequence>
<dbReference type="Proteomes" id="UP001062846">
    <property type="component" value="Chromosome 12"/>
</dbReference>
<protein>
    <submittedName>
        <fullName evidence="1">Uncharacterized protein</fullName>
    </submittedName>
</protein>
<reference evidence="1" key="1">
    <citation type="submission" date="2022-02" db="EMBL/GenBank/DDBJ databases">
        <title>Plant Genome Project.</title>
        <authorList>
            <person name="Zhang R.-G."/>
        </authorList>
    </citation>
    <scope>NUCLEOTIDE SEQUENCE</scope>
    <source>
        <strain evidence="1">AT1</strain>
    </source>
</reference>
<name>A0ACC0LLP3_RHOML</name>